<evidence type="ECO:0000313" key="1">
    <source>
        <dbReference type="EMBL" id="MBP1935196.1"/>
    </source>
</evidence>
<dbReference type="InterPro" id="IPR023198">
    <property type="entry name" value="PGP-like_dom2"/>
</dbReference>
<dbReference type="Gene3D" id="3.40.50.1000">
    <property type="entry name" value="HAD superfamily/HAD-like"/>
    <property type="match status" value="1"/>
</dbReference>
<dbReference type="SFLD" id="SFLDS00003">
    <property type="entry name" value="Haloacid_Dehalogenase"/>
    <property type="match status" value="1"/>
</dbReference>
<keyword evidence="2" id="KW-1185">Reference proteome</keyword>
<proteinExistence type="predicted"/>
<dbReference type="InterPro" id="IPR023214">
    <property type="entry name" value="HAD_sf"/>
</dbReference>
<comment type="caution">
    <text evidence="1">The sequence shown here is derived from an EMBL/GenBank/DDBJ whole genome shotgun (WGS) entry which is preliminary data.</text>
</comment>
<dbReference type="InterPro" id="IPR036412">
    <property type="entry name" value="HAD-like_sf"/>
</dbReference>
<dbReference type="EMBL" id="JAGGKP010000001">
    <property type="protein sequence ID" value="MBP1935196.1"/>
    <property type="molecule type" value="Genomic_DNA"/>
</dbReference>
<dbReference type="EC" id="3.1.3.18" evidence="1"/>
<dbReference type="Proteomes" id="UP001519273">
    <property type="component" value="Unassembled WGS sequence"/>
</dbReference>
<sequence>MPRIEVQDREISFQGILFDKDGTLLQFMELWGRWADSLLEMMEHHLAKLGTHLKVDKSTLLGTKHDAEGRVSGYDEAGPLAMGSVDEVNGLLAWHLYAAAGVPWNEALQLVRHFGSRAMEEVRKRRPAEPMPGLIDFLKQCHAQSIPLGVVTADSTKGAIEHLSWMGILEYFQCIIGDDQVEHGKPHPEMVNKACGILGLKPANVIVIGDSNGDMQMGRQAGVCTTIGISERADASAILLDADVIIQNYSQLQLKS</sequence>
<dbReference type="RefSeq" id="WP_209844265.1">
    <property type="nucleotide sequence ID" value="NZ_CBCRVE010000001.1"/>
</dbReference>
<dbReference type="NCBIfam" id="TIGR01549">
    <property type="entry name" value="HAD-SF-IA-v1"/>
    <property type="match status" value="1"/>
</dbReference>
<dbReference type="InterPro" id="IPR006439">
    <property type="entry name" value="HAD-SF_hydro_IA"/>
</dbReference>
<dbReference type="PANTHER" id="PTHR43434">
    <property type="entry name" value="PHOSPHOGLYCOLATE PHOSPHATASE"/>
    <property type="match status" value="1"/>
</dbReference>
<dbReference type="Gene3D" id="1.10.150.240">
    <property type="entry name" value="Putative phosphatase, domain 2"/>
    <property type="match status" value="1"/>
</dbReference>
<protein>
    <submittedName>
        <fullName evidence="1">Phosphoglycolate phosphatase</fullName>
        <ecNumber evidence="1">3.1.3.18</ecNumber>
    </submittedName>
</protein>
<evidence type="ECO:0000313" key="2">
    <source>
        <dbReference type="Proteomes" id="UP001519273"/>
    </source>
</evidence>
<organism evidence="1 2">
    <name type="scientific">Paenibacillus sediminis</name>
    <dbReference type="NCBI Taxonomy" id="664909"/>
    <lineage>
        <taxon>Bacteria</taxon>
        <taxon>Bacillati</taxon>
        <taxon>Bacillota</taxon>
        <taxon>Bacilli</taxon>
        <taxon>Bacillales</taxon>
        <taxon>Paenibacillaceae</taxon>
        <taxon>Paenibacillus</taxon>
    </lineage>
</organism>
<dbReference type="InterPro" id="IPR050155">
    <property type="entry name" value="HAD-like_hydrolase_sf"/>
</dbReference>
<dbReference type="CDD" id="cd07505">
    <property type="entry name" value="HAD_BPGM-like"/>
    <property type="match status" value="1"/>
</dbReference>
<reference evidence="1 2" key="1">
    <citation type="submission" date="2021-03" db="EMBL/GenBank/DDBJ databases">
        <title>Genomic Encyclopedia of Type Strains, Phase IV (KMG-IV): sequencing the most valuable type-strain genomes for metagenomic binning, comparative biology and taxonomic classification.</title>
        <authorList>
            <person name="Goeker M."/>
        </authorList>
    </citation>
    <scope>NUCLEOTIDE SEQUENCE [LARGE SCALE GENOMIC DNA]</scope>
    <source>
        <strain evidence="1 2">DSM 23491</strain>
    </source>
</reference>
<dbReference type="PANTHER" id="PTHR43434:SF22">
    <property type="entry name" value="PHOSPHOGLYCOLATE PHOSPHATASE"/>
    <property type="match status" value="1"/>
</dbReference>
<dbReference type="SFLD" id="SFLDG01129">
    <property type="entry name" value="C1.5:_HAD__Beta-PGM__Phosphata"/>
    <property type="match status" value="1"/>
</dbReference>
<dbReference type="GO" id="GO:0008967">
    <property type="term" value="F:phosphoglycolate phosphatase activity"/>
    <property type="evidence" value="ECO:0007669"/>
    <property type="project" value="UniProtKB-EC"/>
</dbReference>
<accession>A0ABS4GY85</accession>
<dbReference type="Pfam" id="PF00702">
    <property type="entry name" value="Hydrolase"/>
    <property type="match status" value="1"/>
</dbReference>
<gene>
    <name evidence="1" type="ORF">J2Z20_000057</name>
</gene>
<name>A0ABS4GY85_9BACL</name>
<dbReference type="NCBIfam" id="TIGR01509">
    <property type="entry name" value="HAD-SF-IA-v3"/>
    <property type="match status" value="1"/>
</dbReference>
<dbReference type="SUPFAM" id="SSF56784">
    <property type="entry name" value="HAD-like"/>
    <property type="match status" value="1"/>
</dbReference>
<keyword evidence="1" id="KW-0378">Hydrolase</keyword>